<dbReference type="PANTHER" id="PTHR12214:SF0">
    <property type="entry name" value="LD29489P"/>
    <property type="match status" value="1"/>
</dbReference>
<proteinExistence type="inferred from homology"/>
<feature type="non-terminal residue" evidence="5">
    <location>
        <position position="76"/>
    </location>
</feature>
<evidence type="ECO:0000256" key="3">
    <source>
        <dbReference type="ARBA" id="ARBA00023242"/>
    </source>
</evidence>
<dbReference type="Proteomes" id="UP000054498">
    <property type="component" value="Unassembled WGS sequence"/>
</dbReference>
<gene>
    <name evidence="5" type="ORF">MNEG_16667</name>
</gene>
<dbReference type="GeneID" id="25734449"/>
<dbReference type="InterPro" id="IPR012890">
    <property type="entry name" value="GCFC2-like"/>
</dbReference>
<name>A0A0D2ITD8_9CHLO</name>
<accession>A0A0D2ITD8</accession>
<dbReference type="GO" id="GO:0005634">
    <property type="term" value="C:nucleus"/>
    <property type="evidence" value="ECO:0007669"/>
    <property type="project" value="UniProtKB-SubCell"/>
</dbReference>
<dbReference type="EMBL" id="KK106849">
    <property type="protein sequence ID" value="KIY91297.1"/>
    <property type="molecule type" value="Genomic_DNA"/>
</dbReference>
<dbReference type="OrthoDB" id="429427at2759"/>
<feature type="domain" description="GCF C-terminal" evidence="4">
    <location>
        <begin position="26"/>
        <end position="71"/>
    </location>
</feature>
<evidence type="ECO:0000313" key="6">
    <source>
        <dbReference type="Proteomes" id="UP000054498"/>
    </source>
</evidence>
<sequence length="76" mass="8185">YASRRQEVLDAAATVFADAADEYASLGAVKARLEGFKARLPGEYSSAYVGDSAPALFAPFVRLELLRWDPLYGGDA</sequence>
<dbReference type="Pfam" id="PF07842">
    <property type="entry name" value="GCFC"/>
    <property type="match status" value="1"/>
</dbReference>
<organism evidence="5 6">
    <name type="scientific">Monoraphidium neglectum</name>
    <dbReference type="NCBI Taxonomy" id="145388"/>
    <lineage>
        <taxon>Eukaryota</taxon>
        <taxon>Viridiplantae</taxon>
        <taxon>Chlorophyta</taxon>
        <taxon>core chlorophytes</taxon>
        <taxon>Chlorophyceae</taxon>
        <taxon>CS clade</taxon>
        <taxon>Sphaeropleales</taxon>
        <taxon>Selenastraceae</taxon>
        <taxon>Monoraphidium</taxon>
    </lineage>
</organism>
<evidence type="ECO:0000256" key="2">
    <source>
        <dbReference type="ARBA" id="ARBA00010801"/>
    </source>
</evidence>
<keyword evidence="3" id="KW-0539">Nucleus</keyword>
<dbReference type="STRING" id="145388.A0A0D2ITD8"/>
<dbReference type="GO" id="GO:0003677">
    <property type="term" value="F:DNA binding"/>
    <property type="evidence" value="ECO:0007669"/>
    <property type="project" value="InterPro"/>
</dbReference>
<reference evidence="5 6" key="1">
    <citation type="journal article" date="2013" name="BMC Genomics">
        <title>Reconstruction of the lipid metabolism for the microalga Monoraphidium neglectum from its genome sequence reveals characteristics suitable for biofuel production.</title>
        <authorList>
            <person name="Bogen C."/>
            <person name="Al-Dilaimi A."/>
            <person name="Albersmeier A."/>
            <person name="Wichmann J."/>
            <person name="Grundmann M."/>
            <person name="Rupp O."/>
            <person name="Lauersen K.J."/>
            <person name="Blifernez-Klassen O."/>
            <person name="Kalinowski J."/>
            <person name="Goesmann A."/>
            <person name="Mussgnug J.H."/>
            <person name="Kruse O."/>
        </authorList>
    </citation>
    <scope>NUCLEOTIDE SEQUENCE [LARGE SCALE GENOMIC DNA]</scope>
    <source>
        <strain evidence="5 6">SAG 48.87</strain>
    </source>
</reference>
<dbReference type="AlphaFoldDB" id="A0A0D2ITD8"/>
<dbReference type="InterPro" id="IPR022783">
    <property type="entry name" value="GCFC_dom"/>
</dbReference>
<dbReference type="PANTHER" id="PTHR12214">
    <property type="entry name" value="GC-RICH SEQUENCE DNA-BINDING FACTOR"/>
    <property type="match status" value="1"/>
</dbReference>
<evidence type="ECO:0000259" key="4">
    <source>
        <dbReference type="Pfam" id="PF07842"/>
    </source>
</evidence>
<evidence type="ECO:0000256" key="1">
    <source>
        <dbReference type="ARBA" id="ARBA00004123"/>
    </source>
</evidence>
<evidence type="ECO:0000313" key="5">
    <source>
        <dbReference type="EMBL" id="KIY91297.1"/>
    </source>
</evidence>
<feature type="non-terminal residue" evidence="5">
    <location>
        <position position="1"/>
    </location>
</feature>
<dbReference type="KEGG" id="mng:MNEG_16667"/>
<dbReference type="RefSeq" id="XP_013890317.1">
    <property type="nucleotide sequence ID" value="XM_014034863.1"/>
</dbReference>
<comment type="subcellular location">
    <subcellularLocation>
        <location evidence="1">Nucleus</location>
    </subcellularLocation>
</comment>
<comment type="similarity">
    <text evidence="2">Belongs to the GCF family.</text>
</comment>
<dbReference type="GO" id="GO:0000398">
    <property type="term" value="P:mRNA splicing, via spliceosome"/>
    <property type="evidence" value="ECO:0007669"/>
    <property type="project" value="InterPro"/>
</dbReference>
<keyword evidence="6" id="KW-1185">Reference proteome</keyword>
<protein>
    <recommendedName>
        <fullName evidence="4">GCF C-terminal domain-containing protein</fullName>
    </recommendedName>
</protein>